<protein>
    <recommendedName>
        <fullName evidence="4">Alpha/beta hydrolase</fullName>
    </recommendedName>
</protein>
<evidence type="ECO:0000313" key="3">
    <source>
        <dbReference type="Proteomes" id="UP000473525"/>
    </source>
</evidence>
<dbReference type="AlphaFoldDB" id="A0A6L6XNR4"/>
<gene>
    <name evidence="2" type="ORF">GON03_05250</name>
</gene>
<organism evidence="2 3">
    <name type="scientific">Nocardioides agri</name>
    <dbReference type="NCBI Taxonomy" id="2682843"/>
    <lineage>
        <taxon>Bacteria</taxon>
        <taxon>Bacillati</taxon>
        <taxon>Actinomycetota</taxon>
        <taxon>Actinomycetes</taxon>
        <taxon>Propionibacteriales</taxon>
        <taxon>Nocardioidaceae</taxon>
        <taxon>Nocardioides</taxon>
    </lineage>
</organism>
<sequence length="242" mass="26303">MPDAAAPPVLVEEVTPPGHDRPAYVVRPGEPAAVRAAVLWLHWLGDERSDRSQYLAEAVEMATLGCVSLLPDGHFPWHADPDGTAADHAAVGDQLQRVAAALRTLTSAADADPDRVGVVGHDYGAMYTLAGQGLGARAVVAITPDVCWEHWFLTYWPHGEPDAGYAAGFDDVDPLRGAAACQDRLLLQWAQHDEYVRPEVPHAYAAAAPRARAVSYRRRDHRLGSGAAVLERRQFLVERLEL</sequence>
<dbReference type="Proteomes" id="UP000473525">
    <property type="component" value="Unassembled WGS sequence"/>
</dbReference>
<name>A0A6L6XNR4_9ACTN</name>
<feature type="region of interest" description="Disordered" evidence="1">
    <location>
        <begin position="1"/>
        <end position="23"/>
    </location>
</feature>
<evidence type="ECO:0000256" key="1">
    <source>
        <dbReference type="SAM" id="MobiDB-lite"/>
    </source>
</evidence>
<dbReference type="EMBL" id="WSEK01000004">
    <property type="protein sequence ID" value="MVQ48578.1"/>
    <property type="molecule type" value="Genomic_DNA"/>
</dbReference>
<keyword evidence="3" id="KW-1185">Reference proteome</keyword>
<dbReference type="InterPro" id="IPR029058">
    <property type="entry name" value="AB_hydrolase_fold"/>
</dbReference>
<reference evidence="2 3" key="1">
    <citation type="submission" date="2019-12" db="EMBL/GenBank/DDBJ databases">
        <authorList>
            <person name="Huq M.A."/>
        </authorList>
    </citation>
    <scope>NUCLEOTIDE SEQUENCE [LARGE SCALE GENOMIC DNA]</scope>
    <source>
        <strain evidence="2 3">MAH-18</strain>
    </source>
</reference>
<evidence type="ECO:0000313" key="2">
    <source>
        <dbReference type="EMBL" id="MVQ48578.1"/>
    </source>
</evidence>
<dbReference type="Gene3D" id="3.40.50.1820">
    <property type="entry name" value="alpha/beta hydrolase"/>
    <property type="match status" value="1"/>
</dbReference>
<dbReference type="SUPFAM" id="SSF53474">
    <property type="entry name" value="alpha/beta-Hydrolases"/>
    <property type="match status" value="1"/>
</dbReference>
<proteinExistence type="predicted"/>
<comment type="caution">
    <text evidence="2">The sequence shown here is derived from an EMBL/GenBank/DDBJ whole genome shotgun (WGS) entry which is preliminary data.</text>
</comment>
<dbReference type="RefSeq" id="WP_157340843.1">
    <property type="nucleotide sequence ID" value="NZ_WSEK01000004.1"/>
</dbReference>
<evidence type="ECO:0008006" key="4">
    <source>
        <dbReference type="Google" id="ProtNLM"/>
    </source>
</evidence>
<accession>A0A6L6XNR4</accession>